<comment type="caution">
    <text evidence="1">The sequence shown here is derived from an EMBL/GenBank/DDBJ whole genome shotgun (WGS) entry which is preliminary data.</text>
</comment>
<name>A0AA40SMF0_9MICO</name>
<evidence type="ECO:0000313" key="1">
    <source>
        <dbReference type="EMBL" id="MBB4138928.1"/>
    </source>
</evidence>
<keyword evidence="2" id="KW-1185">Reference proteome</keyword>
<protein>
    <recommendedName>
        <fullName evidence="3">N-acetyltransferase domain-containing protein</fullName>
    </recommendedName>
</protein>
<dbReference type="Proteomes" id="UP000549113">
    <property type="component" value="Unassembled WGS sequence"/>
</dbReference>
<dbReference type="RefSeq" id="WP_241739913.1">
    <property type="nucleotide sequence ID" value="NZ_BAABCO010000001.1"/>
</dbReference>
<evidence type="ECO:0000313" key="2">
    <source>
        <dbReference type="Proteomes" id="UP000549113"/>
    </source>
</evidence>
<gene>
    <name evidence="1" type="ORF">BKA10_000722</name>
</gene>
<dbReference type="Gene3D" id="3.40.630.30">
    <property type="match status" value="1"/>
</dbReference>
<organism evidence="1 2">
    <name type="scientific">Microbacterium invictum</name>
    <dbReference type="NCBI Taxonomy" id="515415"/>
    <lineage>
        <taxon>Bacteria</taxon>
        <taxon>Bacillati</taxon>
        <taxon>Actinomycetota</taxon>
        <taxon>Actinomycetes</taxon>
        <taxon>Micrococcales</taxon>
        <taxon>Microbacteriaceae</taxon>
        <taxon>Microbacterium</taxon>
    </lineage>
</organism>
<dbReference type="AlphaFoldDB" id="A0AA40SMF0"/>
<proteinExistence type="predicted"/>
<accession>A0AA40SMF0</accession>
<evidence type="ECO:0008006" key="3">
    <source>
        <dbReference type="Google" id="ProtNLM"/>
    </source>
</evidence>
<dbReference type="EMBL" id="JACIFH010000001">
    <property type="protein sequence ID" value="MBB4138928.1"/>
    <property type="molecule type" value="Genomic_DNA"/>
</dbReference>
<sequence length="112" mass="12438">MRSGGLTVSVAAIEHVPTGTLVAYNELTIGEDRTRPTDQWGTLVLREHRGHRLGTIVKCANILRMRELIPESPMISTFNAEENRPMLDVNEAIGFRPLTVAGAWQLDLEEAD</sequence>
<reference evidence="1 2" key="1">
    <citation type="submission" date="2020-08" db="EMBL/GenBank/DDBJ databases">
        <title>Sequencing the genomes of 1000 actinobacteria strains.</title>
        <authorList>
            <person name="Klenk H.-P."/>
        </authorList>
    </citation>
    <scope>NUCLEOTIDE SEQUENCE [LARGE SCALE GENOMIC DNA]</scope>
    <source>
        <strain evidence="1 2">DSM 19600</strain>
    </source>
</reference>